<keyword evidence="5" id="KW-0949">S-adenosyl-L-methionine</keyword>
<dbReference type="InterPro" id="IPR029063">
    <property type="entry name" value="SAM-dependent_MTases_sf"/>
</dbReference>
<evidence type="ECO:0000256" key="6">
    <source>
        <dbReference type="ARBA" id="ARBA00037932"/>
    </source>
</evidence>
<proteinExistence type="inferred from homology"/>
<organism evidence="9">
    <name type="scientific">Cyprideis torosa</name>
    <dbReference type="NCBI Taxonomy" id="163714"/>
    <lineage>
        <taxon>Eukaryota</taxon>
        <taxon>Metazoa</taxon>
        <taxon>Ecdysozoa</taxon>
        <taxon>Arthropoda</taxon>
        <taxon>Crustacea</taxon>
        <taxon>Oligostraca</taxon>
        <taxon>Ostracoda</taxon>
        <taxon>Podocopa</taxon>
        <taxon>Podocopida</taxon>
        <taxon>Cytherocopina</taxon>
        <taxon>Cytheroidea</taxon>
        <taxon>Cytherideidae</taxon>
        <taxon>Cyprideis</taxon>
    </lineage>
</organism>
<dbReference type="GO" id="GO:0016279">
    <property type="term" value="F:protein-lysine N-methyltransferase activity"/>
    <property type="evidence" value="ECO:0007669"/>
    <property type="project" value="TreeGrafter"/>
</dbReference>
<evidence type="ECO:0000256" key="8">
    <source>
        <dbReference type="ARBA" id="ARBA00042266"/>
    </source>
</evidence>
<dbReference type="InterPro" id="IPR004498">
    <property type="entry name" value="Ribosomal_PrmA_MeTrfase"/>
</dbReference>
<evidence type="ECO:0000256" key="3">
    <source>
        <dbReference type="ARBA" id="ARBA00022603"/>
    </source>
</evidence>
<dbReference type="OrthoDB" id="419617at2759"/>
<feature type="non-terminal residue" evidence="9">
    <location>
        <position position="1"/>
    </location>
</feature>
<protein>
    <recommendedName>
        <fullName evidence="8">ETFB lysine methyltransferase</fullName>
    </recommendedName>
    <alternativeName>
        <fullName evidence="7">Protein N-lysine methyltransferase METTL20</fullName>
    </alternativeName>
</protein>
<reference evidence="9" key="1">
    <citation type="submission" date="2020-11" db="EMBL/GenBank/DDBJ databases">
        <authorList>
            <person name="Tran Van P."/>
        </authorList>
    </citation>
    <scope>NUCLEOTIDE SEQUENCE</scope>
</reference>
<gene>
    <name evidence="9" type="ORF">CTOB1V02_LOCUS17376</name>
</gene>
<evidence type="ECO:0000256" key="7">
    <source>
        <dbReference type="ARBA" id="ARBA00041867"/>
    </source>
</evidence>
<evidence type="ECO:0000256" key="2">
    <source>
        <dbReference type="ARBA" id="ARBA00022490"/>
    </source>
</evidence>
<dbReference type="SUPFAM" id="SSF53335">
    <property type="entry name" value="S-adenosyl-L-methionine-dependent methyltransferases"/>
    <property type="match status" value="1"/>
</dbReference>
<dbReference type="EMBL" id="OB731075">
    <property type="protein sequence ID" value="CAD7239561.1"/>
    <property type="molecule type" value="Genomic_DNA"/>
</dbReference>
<comment type="similarity">
    <text evidence="6">Belongs to the methyltransferase superfamily. ETFBKMT family.</text>
</comment>
<comment type="similarity">
    <text evidence="1">Belongs to the methyltransferase superfamily. PrmA family.</text>
</comment>
<name>A0A7R9A1C6_9CRUS</name>
<dbReference type="Gene3D" id="3.40.50.150">
    <property type="entry name" value="Vaccinia Virus protein VP39"/>
    <property type="match status" value="1"/>
</dbReference>
<evidence type="ECO:0000256" key="1">
    <source>
        <dbReference type="ARBA" id="ARBA00009741"/>
    </source>
</evidence>
<dbReference type="NCBIfam" id="TIGR00406">
    <property type="entry name" value="prmA"/>
    <property type="match status" value="1"/>
</dbReference>
<dbReference type="PANTHER" id="PTHR43648">
    <property type="entry name" value="ELECTRON TRANSFER FLAVOPROTEIN BETA SUBUNIT LYSINE METHYLTRANSFERASE"/>
    <property type="match status" value="1"/>
</dbReference>
<dbReference type="GO" id="GO:0032259">
    <property type="term" value="P:methylation"/>
    <property type="evidence" value="ECO:0007669"/>
    <property type="project" value="UniProtKB-KW"/>
</dbReference>
<dbReference type="AlphaFoldDB" id="A0A7R9A1C6"/>
<evidence type="ECO:0000313" key="9">
    <source>
        <dbReference type="EMBL" id="CAD7239561.1"/>
    </source>
</evidence>
<keyword evidence="2" id="KW-0963">Cytoplasm</keyword>
<dbReference type="InterPro" id="IPR050078">
    <property type="entry name" value="Ribosomal_L11_MeTrfase_PrmA"/>
</dbReference>
<keyword evidence="4" id="KW-0808">Transferase</keyword>
<dbReference type="PANTHER" id="PTHR43648:SF1">
    <property type="entry name" value="ELECTRON TRANSFER FLAVOPROTEIN BETA SUBUNIT LYSINE METHYLTRANSFERASE"/>
    <property type="match status" value="1"/>
</dbReference>
<keyword evidence="3" id="KW-0489">Methyltransferase</keyword>
<sequence>PTWHEAPQPQAVNISLDPGLAFGSGTHETTSLCLDWLSNASLQGKDVLDFGCGSGILAIAALLLGAKHADGVDIDPQALIASRDNADKNNIPAHRFPLFLPADAPEREYELVVANILSGPLIGLVETLATRTQSSGKILLSGILRDQAQMVRDAYQPWFDMDEPVYKGDWTRLTGTRRNTPNH</sequence>
<dbReference type="GO" id="GO:0005829">
    <property type="term" value="C:cytosol"/>
    <property type="evidence" value="ECO:0007669"/>
    <property type="project" value="TreeGrafter"/>
</dbReference>
<dbReference type="Pfam" id="PF06325">
    <property type="entry name" value="PrmA"/>
    <property type="match status" value="1"/>
</dbReference>
<evidence type="ECO:0000256" key="5">
    <source>
        <dbReference type="ARBA" id="ARBA00022691"/>
    </source>
</evidence>
<accession>A0A7R9A1C6</accession>
<evidence type="ECO:0000256" key="4">
    <source>
        <dbReference type="ARBA" id="ARBA00022679"/>
    </source>
</evidence>